<evidence type="ECO:0000256" key="17">
    <source>
        <dbReference type="SAM" id="Phobius"/>
    </source>
</evidence>
<keyword evidence="2" id="KW-0217">Developmental protein</keyword>
<organism evidence="18">
    <name type="scientific">Anopheles atroparvus</name>
    <name type="common">European mosquito</name>
    <dbReference type="NCBI Taxonomy" id="41427"/>
    <lineage>
        <taxon>Eukaryota</taxon>
        <taxon>Metazoa</taxon>
        <taxon>Ecdysozoa</taxon>
        <taxon>Arthropoda</taxon>
        <taxon>Hexapoda</taxon>
        <taxon>Insecta</taxon>
        <taxon>Pterygota</taxon>
        <taxon>Neoptera</taxon>
        <taxon>Endopterygota</taxon>
        <taxon>Diptera</taxon>
        <taxon>Nematocera</taxon>
        <taxon>Culicoidea</taxon>
        <taxon>Culicidae</taxon>
        <taxon>Anophelinae</taxon>
        <taxon>Anopheles</taxon>
    </lineage>
</organism>
<dbReference type="GO" id="GO:0005741">
    <property type="term" value="C:mitochondrial outer membrane"/>
    <property type="evidence" value="ECO:0007669"/>
    <property type="project" value="UniProtKB-SubCell"/>
</dbReference>
<dbReference type="PRINTS" id="PR00625">
    <property type="entry name" value="JDOMAIN"/>
</dbReference>
<dbReference type="GO" id="GO:0008270">
    <property type="term" value="F:zinc ion binding"/>
    <property type="evidence" value="ECO:0007669"/>
    <property type="project" value="UniProtKB-KW"/>
</dbReference>
<dbReference type="SMART" id="SM00271">
    <property type="entry name" value="DnaJ"/>
    <property type="match status" value="1"/>
</dbReference>
<dbReference type="SUPFAM" id="SSF49493">
    <property type="entry name" value="HSP40/DnaJ peptide-binding domain"/>
    <property type="match status" value="1"/>
</dbReference>
<keyword evidence="8" id="KW-0862">Zinc</keyword>
<dbReference type="Pfam" id="PF00226">
    <property type="entry name" value="DnaJ"/>
    <property type="match status" value="1"/>
</dbReference>
<dbReference type="FunFam" id="2.10.230.10:FF:000003">
    <property type="entry name" value="dnaJ homolog subfamily A member 3, mitochondrial"/>
    <property type="match status" value="1"/>
</dbReference>
<dbReference type="GO" id="GO:0005829">
    <property type="term" value="C:cytosol"/>
    <property type="evidence" value="ECO:0007669"/>
    <property type="project" value="UniProtKB-ARBA"/>
</dbReference>
<keyword evidence="3" id="KW-0488">Methylation</keyword>
<dbReference type="AlphaFoldDB" id="A0A182IRA8"/>
<dbReference type="GO" id="GO:0006457">
    <property type="term" value="P:protein folding"/>
    <property type="evidence" value="ECO:0007669"/>
    <property type="project" value="InterPro"/>
</dbReference>
<feature type="compositionally biased region" description="Low complexity" evidence="16">
    <location>
        <begin position="462"/>
        <end position="486"/>
    </location>
</feature>
<protein>
    <recommendedName>
        <fullName evidence="15">DnaJ homolog l(2)tid, mitochondrial</fullName>
    </recommendedName>
    <alternativeName>
        <fullName evidence="14">Protein lethal(2)tumorous imaginal discs</fullName>
    </alternativeName>
</protein>
<dbReference type="InterPro" id="IPR002939">
    <property type="entry name" value="DnaJ_C"/>
</dbReference>
<keyword evidence="10" id="KW-0007">Acetylation</keyword>
<dbReference type="Gene3D" id="1.10.287.110">
    <property type="entry name" value="DnaJ domain"/>
    <property type="match status" value="1"/>
</dbReference>
<dbReference type="SUPFAM" id="SSF57938">
    <property type="entry name" value="DnaJ/Hsp40 cysteine-rich domain"/>
    <property type="match status" value="1"/>
</dbReference>
<keyword evidence="6" id="KW-0863">Zinc-finger</keyword>
<dbReference type="GO" id="GO:0043066">
    <property type="term" value="P:negative regulation of apoptotic process"/>
    <property type="evidence" value="ECO:0007669"/>
    <property type="project" value="TreeGrafter"/>
</dbReference>
<dbReference type="VEuPathDB" id="VectorBase:AATE003990"/>
<dbReference type="FunFam" id="2.60.260.20:FF:000005">
    <property type="entry name" value="Chaperone protein dnaJ 1, mitochondrial"/>
    <property type="match status" value="1"/>
</dbReference>
<feature type="compositionally biased region" description="Polar residues" evidence="16">
    <location>
        <begin position="156"/>
        <end position="165"/>
    </location>
</feature>
<evidence type="ECO:0000256" key="1">
    <source>
        <dbReference type="ARBA" id="ARBA00004294"/>
    </source>
</evidence>
<reference evidence="18" key="1">
    <citation type="submission" date="2022-08" db="UniProtKB">
        <authorList>
            <consortium name="EnsemblMetazoa"/>
        </authorList>
    </citation>
    <scope>IDENTIFICATION</scope>
    <source>
        <strain evidence="18">EBRO</strain>
    </source>
</reference>
<evidence type="ECO:0000256" key="6">
    <source>
        <dbReference type="ARBA" id="ARBA00022771"/>
    </source>
</evidence>
<dbReference type="PROSITE" id="PS00636">
    <property type="entry name" value="DNAJ_1"/>
    <property type="match status" value="1"/>
</dbReference>
<dbReference type="GO" id="GO:0009408">
    <property type="term" value="P:response to heat"/>
    <property type="evidence" value="ECO:0007669"/>
    <property type="project" value="InterPro"/>
</dbReference>
<dbReference type="PANTHER" id="PTHR44145">
    <property type="entry name" value="DNAJ HOMOLOG SUBFAMILY A MEMBER 3, MITOCHONDRIAL"/>
    <property type="match status" value="1"/>
</dbReference>
<feature type="region of interest" description="Disordered" evidence="16">
    <location>
        <begin position="156"/>
        <end position="183"/>
    </location>
</feature>
<dbReference type="InterPro" id="IPR018253">
    <property type="entry name" value="DnaJ_domain_CS"/>
</dbReference>
<keyword evidence="13" id="KW-0143">Chaperone</keyword>
<dbReference type="GO" id="GO:0005102">
    <property type="term" value="F:signaling receptor binding"/>
    <property type="evidence" value="ECO:0007669"/>
    <property type="project" value="UniProtKB-ARBA"/>
</dbReference>
<dbReference type="InterPro" id="IPR036869">
    <property type="entry name" value="J_dom_sf"/>
</dbReference>
<comment type="subcellular location">
    <subcellularLocation>
        <location evidence="1">Mitochondrion outer membrane</location>
    </subcellularLocation>
</comment>
<dbReference type="GO" id="GO:0005524">
    <property type="term" value="F:ATP binding"/>
    <property type="evidence" value="ECO:0007669"/>
    <property type="project" value="InterPro"/>
</dbReference>
<accession>A0A182IRA8</accession>
<evidence type="ECO:0000256" key="15">
    <source>
        <dbReference type="ARBA" id="ARBA00093620"/>
    </source>
</evidence>
<dbReference type="PROSITE" id="PS50076">
    <property type="entry name" value="DNAJ_2"/>
    <property type="match status" value="1"/>
</dbReference>
<dbReference type="InterPro" id="IPR001305">
    <property type="entry name" value="HSP_DnaJ_Cys-rich_dom"/>
</dbReference>
<evidence type="ECO:0000256" key="9">
    <source>
        <dbReference type="ARBA" id="ARBA00022946"/>
    </source>
</evidence>
<dbReference type="InterPro" id="IPR051938">
    <property type="entry name" value="Apopto_cytoskel_mod"/>
</dbReference>
<feature type="compositionally biased region" description="Gly residues" evidence="16">
    <location>
        <begin position="166"/>
        <end position="177"/>
    </location>
</feature>
<evidence type="ECO:0000256" key="11">
    <source>
        <dbReference type="ARBA" id="ARBA00023128"/>
    </source>
</evidence>
<name>A0A182IRA8_ANOAO</name>
<feature type="region of interest" description="Disordered" evidence="16">
    <location>
        <begin position="452"/>
        <end position="511"/>
    </location>
</feature>
<sequence length="575" mass="63420">MTSRGLFQIFSPKSIGFLGGRLPGRATANAAAQSIGAAGVCSCVATSQQSFGRRLFTPAASDRQRRPTVSSCNNTLQSKRSFYTSNILHKKDYYSTLGVTKNASPKEIKKAYYQLAKKYHPDTNKEDPNAGKKFQEVSEAYEVLSDETKRREYDTFGQTSEQMGRNGTGPSPGGAGPQGFSQNWQFRSTIDPEELFRKIFGDGGFQSGFDDFSDSKFGFGGAQEVMMNLTFAQAARGVNKDIDVNVVDTCPKCTGSRCEPGTKPGKCQYCNGTGMETISTGPFVMRSTCRYCQGTRMYIKYPCLECGGKGQTVQRKRVTVPVPAGIEDGQTVRMNVGSKEIFITFRVEKSRYFRRDGADVHTDANISLSQAILGGTIRVQGVYEDQTIQIVPGTSSHTRISLTGKGLRRVNSYGSGNHYVHLKIQIPTKLTPKQKALIQAYAELEDDTPGQIMGVTFKTDGKSSSSTSPGSNPSSSSSTSSWSTTDGSDKYTQGSREDERGYKPHDETETHDYKKERLGSRFYYALGALLVAGWFVYYSHNQMNARFEMEREAALERQRHARGSFKDVNSPFDEA</sequence>
<dbReference type="GO" id="GO:0007005">
    <property type="term" value="P:mitochondrion organization"/>
    <property type="evidence" value="ECO:0007669"/>
    <property type="project" value="TreeGrafter"/>
</dbReference>
<evidence type="ECO:0000256" key="14">
    <source>
        <dbReference type="ARBA" id="ARBA00080150"/>
    </source>
</evidence>
<evidence type="ECO:0000256" key="8">
    <source>
        <dbReference type="ARBA" id="ARBA00022833"/>
    </source>
</evidence>
<keyword evidence="4" id="KW-0479">Metal-binding</keyword>
<dbReference type="InterPro" id="IPR036410">
    <property type="entry name" value="HSP_DnaJ_Cys-rich_dom_sf"/>
</dbReference>
<keyword evidence="12 17" id="KW-0472">Membrane</keyword>
<evidence type="ECO:0000256" key="16">
    <source>
        <dbReference type="SAM" id="MobiDB-lite"/>
    </source>
</evidence>
<dbReference type="PROSITE" id="PS51188">
    <property type="entry name" value="ZF_CR"/>
    <property type="match status" value="1"/>
</dbReference>
<evidence type="ECO:0000256" key="12">
    <source>
        <dbReference type="ARBA" id="ARBA00023136"/>
    </source>
</evidence>
<evidence type="ECO:0000256" key="13">
    <source>
        <dbReference type="ARBA" id="ARBA00023186"/>
    </source>
</evidence>
<dbReference type="Pfam" id="PF01556">
    <property type="entry name" value="DnaJ_C"/>
    <property type="match status" value="1"/>
</dbReference>
<dbReference type="EnsemblMetazoa" id="AATE003990-RA">
    <property type="protein sequence ID" value="AATE003990-PA.1"/>
    <property type="gene ID" value="AATE003990"/>
</dbReference>
<keyword evidence="9" id="KW-0809">Transit peptide</keyword>
<keyword evidence="17" id="KW-1133">Transmembrane helix</keyword>
<evidence type="ECO:0000313" key="18">
    <source>
        <dbReference type="EnsemblMetazoa" id="AATE003990-PA.1"/>
    </source>
</evidence>
<dbReference type="FunFam" id="1.10.287.110:FF:000075">
    <property type="entry name" value="Uncharacterized protein, isoform D"/>
    <property type="match status" value="1"/>
</dbReference>
<proteinExistence type="inferred from homology"/>
<evidence type="ECO:0000256" key="10">
    <source>
        <dbReference type="ARBA" id="ARBA00022990"/>
    </source>
</evidence>
<dbReference type="Gene3D" id="2.10.230.10">
    <property type="entry name" value="Heat shock protein DnaJ, cysteine-rich domain"/>
    <property type="match status" value="1"/>
</dbReference>
<dbReference type="InterPro" id="IPR001623">
    <property type="entry name" value="DnaJ_domain"/>
</dbReference>
<feature type="transmembrane region" description="Helical" evidence="17">
    <location>
        <begin position="522"/>
        <end position="539"/>
    </location>
</feature>
<dbReference type="STRING" id="41427.A0A182IRA8"/>
<feature type="compositionally biased region" description="Basic and acidic residues" evidence="16">
    <location>
        <begin position="495"/>
        <end position="511"/>
    </location>
</feature>
<dbReference type="SUPFAM" id="SSF46565">
    <property type="entry name" value="Chaperone J-domain"/>
    <property type="match status" value="1"/>
</dbReference>
<dbReference type="InterPro" id="IPR012724">
    <property type="entry name" value="DnaJ"/>
</dbReference>
<dbReference type="GO" id="GO:0051082">
    <property type="term" value="F:unfolded protein binding"/>
    <property type="evidence" value="ECO:0007669"/>
    <property type="project" value="InterPro"/>
</dbReference>
<keyword evidence="7" id="KW-1000">Mitochondrion outer membrane</keyword>
<dbReference type="Pfam" id="PF00684">
    <property type="entry name" value="DnaJ_CXXCXGXG"/>
    <property type="match status" value="1"/>
</dbReference>
<keyword evidence="11" id="KW-0496">Mitochondrion</keyword>
<evidence type="ECO:0000256" key="7">
    <source>
        <dbReference type="ARBA" id="ARBA00022787"/>
    </source>
</evidence>
<dbReference type="GO" id="GO:0031072">
    <property type="term" value="F:heat shock protein binding"/>
    <property type="evidence" value="ECO:0007669"/>
    <property type="project" value="InterPro"/>
</dbReference>
<dbReference type="InterPro" id="IPR008971">
    <property type="entry name" value="HSP40/DnaJ_pept-bd"/>
</dbReference>
<evidence type="ECO:0000256" key="2">
    <source>
        <dbReference type="ARBA" id="ARBA00022473"/>
    </source>
</evidence>
<dbReference type="PANTHER" id="PTHR44145:SF3">
    <property type="entry name" value="DNAJ HOMOLOG SUBFAMILY A MEMBER 3, MITOCHONDRIAL"/>
    <property type="match status" value="1"/>
</dbReference>
<dbReference type="CDD" id="cd10747">
    <property type="entry name" value="DnaJ_C"/>
    <property type="match status" value="1"/>
</dbReference>
<dbReference type="CDD" id="cd10719">
    <property type="entry name" value="DnaJ_zf"/>
    <property type="match status" value="1"/>
</dbReference>
<evidence type="ECO:0000256" key="5">
    <source>
        <dbReference type="ARBA" id="ARBA00022737"/>
    </source>
</evidence>
<dbReference type="CDD" id="cd06257">
    <property type="entry name" value="DnaJ"/>
    <property type="match status" value="1"/>
</dbReference>
<dbReference type="Gene3D" id="2.60.260.20">
    <property type="entry name" value="Urease metallochaperone UreE, N-terminal domain"/>
    <property type="match status" value="2"/>
</dbReference>
<keyword evidence="5" id="KW-0677">Repeat</keyword>
<evidence type="ECO:0000256" key="3">
    <source>
        <dbReference type="ARBA" id="ARBA00022481"/>
    </source>
</evidence>
<evidence type="ECO:0000256" key="4">
    <source>
        <dbReference type="ARBA" id="ARBA00022723"/>
    </source>
</evidence>
<keyword evidence="17" id="KW-0812">Transmembrane</keyword>
<dbReference type="HAMAP" id="MF_01152">
    <property type="entry name" value="DnaJ"/>
    <property type="match status" value="1"/>
</dbReference>